<evidence type="ECO:0000313" key="2">
    <source>
        <dbReference type="Proteomes" id="UP000236413"/>
    </source>
</evidence>
<name>A0A316WUL9_9FLAO</name>
<dbReference type="Proteomes" id="UP000236413">
    <property type="component" value="Unassembled WGS sequence"/>
</dbReference>
<proteinExistence type="predicted"/>
<organism evidence="1 2">
    <name type="scientific">Chryseobacterium viscerum</name>
    <dbReference type="NCBI Taxonomy" id="1037377"/>
    <lineage>
        <taxon>Bacteria</taxon>
        <taxon>Pseudomonadati</taxon>
        <taxon>Bacteroidota</taxon>
        <taxon>Flavobacteriia</taxon>
        <taxon>Flavobacteriales</taxon>
        <taxon>Weeksellaceae</taxon>
        <taxon>Chryseobacterium group</taxon>
        <taxon>Chryseobacterium</taxon>
    </lineage>
</organism>
<sequence>MITNQKNYRKNPYNYREKPLDIITKITNIGVKLKLKKSFNIVIIRIFQFSYHLFPVRYNSHGIASGKKMIKNL</sequence>
<dbReference type="AlphaFoldDB" id="A0A316WUL9"/>
<protein>
    <submittedName>
        <fullName evidence="1">Uncharacterized protein</fullName>
    </submittedName>
</protein>
<dbReference type="EMBL" id="PPEG02000002">
    <property type="protein sequence ID" value="PWN64146.1"/>
    <property type="molecule type" value="Genomic_DNA"/>
</dbReference>
<evidence type="ECO:0000313" key="1">
    <source>
        <dbReference type="EMBL" id="PWN64146.1"/>
    </source>
</evidence>
<comment type="caution">
    <text evidence="1">The sequence shown here is derived from an EMBL/GenBank/DDBJ whole genome shotgun (WGS) entry which is preliminary data.</text>
</comment>
<accession>A0A316WUL9</accession>
<gene>
    <name evidence="1" type="ORF">C1634_006010</name>
</gene>
<reference evidence="1 2" key="1">
    <citation type="submission" date="2018-04" db="EMBL/GenBank/DDBJ databases">
        <title>Chryseobacterium oncorhynchi 701B-08T from rainbow trout, and Chryseobacterium viscerum 687B-08T from diseased fish.</title>
        <authorList>
            <person name="Jeong J.-J."/>
            <person name="Lee Y.J."/>
            <person name="Pathiraja D."/>
            <person name="Park B."/>
            <person name="Choi I.-G."/>
            <person name="Kim K.D."/>
        </authorList>
    </citation>
    <scope>NUCLEOTIDE SEQUENCE [LARGE SCALE GENOMIC DNA]</scope>
    <source>
        <strain evidence="1 2">687B-08</strain>
    </source>
</reference>